<accession>A0A0J7Y624</accession>
<evidence type="ECO:0000313" key="3">
    <source>
        <dbReference type="Proteomes" id="UP000052268"/>
    </source>
</evidence>
<dbReference type="RefSeq" id="WP_059150112.1">
    <property type="nucleotide sequence ID" value="NZ_KQ130452.1"/>
</dbReference>
<gene>
    <name evidence="2" type="ORF">V474_08995</name>
</gene>
<dbReference type="InterPro" id="IPR032710">
    <property type="entry name" value="NTF2-like_dom_sf"/>
</dbReference>
<keyword evidence="3" id="KW-1185">Reference proteome</keyword>
<comment type="caution">
    <text evidence="2">The sequence shown here is derived from an EMBL/GenBank/DDBJ whole genome shotgun (WGS) entry which is preliminary data.</text>
</comment>
<evidence type="ECO:0000313" key="2">
    <source>
        <dbReference type="EMBL" id="KMS59336.1"/>
    </source>
</evidence>
<protein>
    <recommendedName>
        <fullName evidence="1">SnoaL-like domain-containing protein</fullName>
    </recommendedName>
</protein>
<dbReference type="EMBL" id="JACU01000002">
    <property type="protein sequence ID" value="KMS59336.1"/>
    <property type="molecule type" value="Genomic_DNA"/>
</dbReference>
<sequence>MSDIENTAAGEAADKLAVVEALYRYCAGIDLRDQALLASSFAEDTILDFRPAGAKAGFDYPVIEGRDTVTQALSTSLAGIDTTHSVSNPRVTVDGDTAQMDALVEAQHVPSADPARHYLMKNRYDTRLERQGPVWVITHQIIDNVWRTGDPSVLANI</sequence>
<dbReference type="Gene3D" id="3.10.450.50">
    <property type="match status" value="1"/>
</dbReference>
<dbReference type="OrthoDB" id="1492465at2"/>
<name>A0A0J7Y624_9SPHN</name>
<feature type="domain" description="SnoaL-like" evidence="1">
    <location>
        <begin position="11"/>
        <end position="139"/>
    </location>
</feature>
<reference evidence="2 3" key="1">
    <citation type="journal article" date="2015" name="G3 (Bethesda)">
        <title>Insights into Ongoing Evolution of the Hexachlorocyclohexane Catabolic Pathway from Comparative Genomics of Ten Sphingomonadaceae Strains.</title>
        <authorList>
            <person name="Pearce S.L."/>
            <person name="Oakeshott J.G."/>
            <person name="Pandey G."/>
        </authorList>
    </citation>
    <scope>NUCLEOTIDE SEQUENCE [LARGE SCALE GENOMIC DNA]</scope>
    <source>
        <strain evidence="2 3">LL02</strain>
    </source>
</reference>
<evidence type="ECO:0000259" key="1">
    <source>
        <dbReference type="Pfam" id="PF13577"/>
    </source>
</evidence>
<dbReference type="PATRIC" id="fig|1114963.3.peg.700"/>
<proteinExistence type="predicted"/>
<dbReference type="SUPFAM" id="SSF54427">
    <property type="entry name" value="NTF2-like"/>
    <property type="match status" value="1"/>
</dbReference>
<dbReference type="InterPro" id="IPR037401">
    <property type="entry name" value="SnoaL-like"/>
</dbReference>
<dbReference type="Pfam" id="PF13577">
    <property type="entry name" value="SnoaL_4"/>
    <property type="match status" value="1"/>
</dbReference>
<dbReference type="AlphaFoldDB" id="A0A0J7Y624"/>
<dbReference type="Proteomes" id="UP000052268">
    <property type="component" value="Unassembled WGS sequence"/>
</dbReference>
<organism evidence="2 3">
    <name type="scientific">Novosphingobium barchaimii LL02</name>
    <dbReference type="NCBI Taxonomy" id="1114963"/>
    <lineage>
        <taxon>Bacteria</taxon>
        <taxon>Pseudomonadati</taxon>
        <taxon>Pseudomonadota</taxon>
        <taxon>Alphaproteobacteria</taxon>
        <taxon>Sphingomonadales</taxon>
        <taxon>Sphingomonadaceae</taxon>
        <taxon>Novosphingobium</taxon>
    </lineage>
</organism>